<dbReference type="EMBL" id="AKFT01000134">
    <property type="protein sequence ID" value="EJF42824.1"/>
    <property type="molecule type" value="Genomic_DNA"/>
</dbReference>
<protein>
    <submittedName>
        <fullName evidence="2">Uncharacterized protein</fullName>
    </submittedName>
</protein>
<dbReference type="PATRIC" id="fig|1125718.3.peg.1726"/>
<evidence type="ECO:0000256" key="1">
    <source>
        <dbReference type="SAM" id="MobiDB-lite"/>
    </source>
</evidence>
<evidence type="ECO:0000313" key="3">
    <source>
        <dbReference type="Proteomes" id="UP000002941"/>
    </source>
</evidence>
<organism evidence="2 3">
    <name type="scientific">Actinomyces massiliensis F0489</name>
    <dbReference type="NCBI Taxonomy" id="1125718"/>
    <lineage>
        <taxon>Bacteria</taxon>
        <taxon>Bacillati</taxon>
        <taxon>Actinomycetota</taxon>
        <taxon>Actinomycetes</taxon>
        <taxon>Actinomycetales</taxon>
        <taxon>Actinomycetaceae</taxon>
        <taxon>Actinomyces</taxon>
    </lineage>
</organism>
<accession>J0N7G3</accession>
<gene>
    <name evidence="2" type="ORF">HMPREF1318_2474</name>
</gene>
<evidence type="ECO:0000313" key="2">
    <source>
        <dbReference type="EMBL" id="EJF42824.1"/>
    </source>
</evidence>
<proteinExistence type="predicted"/>
<feature type="compositionally biased region" description="Basic and acidic residues" evidence="1">
    <location>
        <begin position="23"/>
        <end position="34"/>
    </location>
</feature>
<dbReference type="AlphaFoldDB" id="J0N7G3"/>
<keyword evidence="3" id="KW-1185">Reference proteome</keyword>
<sequence>MLVVRTDSREAVPMRLRPISTRNRTDLEPEIDRSRRARNQGKG</sequence>
<reference evidence="2 3" key="1">
    <citation type="submission" date="2012-05" db="EMBL/GenBank/DDBJ databases">
        <authorList>
            <person name="Harkins D.M."/>
            <person name="Madupu R."/>
            <person name="Durkin A.S."/>
            <person name="Torralba M."/>
            <person name="Methe B."/>
            <person name="Sutton G.G."/>
            <person name="Nelson K.E."/>
        </authorList>
    </citation>
    <scope>NUCLEOTIDE SEQUENCE [LARGE SCALE GENOMIC DNA]</scope>
    <source>
        <strain evidence="2 3">F0489</strain>
    </source>
</reference>
<comment type="caution">
    <text evidence="2">The sequence shown here is derived from an EMBL/GenBank/DDBJ whole genome shotgun (WGS) entry which is preliminary data.</text>
</comment>
<feature type="compositionally biased region" description="Basic and acidic residues" evidence="1">
    <location>
        <begin position="1"/>
        <end position="12"/>
    </location>
</feature>
<dbReference type="Proteomes" id="UP000002941">
    <property type="component" value="Unassembled WGS sequence"/>
</dbReference>
<feature type="region of interest" description="Disordered" evidence="1">
    <location>
        <begin position="1"/>
        <end position="43"/>
    </location>
</feature>
<name>J0N7G3_9ACTO</name>